<reference evidence="2 3" key="1">
    <citation type="submission" date="2019-05" db="EMBL/GenBank/DDBJ databases">
        <title>Draft genome sequence of Nonomuraea turkmeniaca DSM 43926.</title>
        <authorList>
            <person name="Saricaoglu S."/>
            <person name="Isik K."/>
        </authorList>
    </citation>
    <scope>NUCLEOTIDE SEQUENCE [LARGE SCALE GENOMIC DNA]</scope>
    <source>
        <strain evidence="2 3">DSM 43926</strain>
    </source>
</reference>
<sequence length="172" mass="18256">MQENPGPPLPYDMRYSAPSRSWFLPTPRGARYDHLARNAAARPWRSIVGTIAIAALFIVVAAVVLSAGAVMATLLGIPAPLDAEQLFGDPVFGLAVTLLSLALVLPFVFGAVAVMQRRRPGTLSSVAGRLRWAWLMACVGLAILTLVLGQIVQMVALAVSGEEYAGIFGWVG</sequence>
<proteinExistence type="predicted"/>
<gene>
    <name evidence="2" type="ORF">ETD86_50765</name>
</gene>
<dbReference type="AlphaFoldDB" id="A0A5S4EW02"/>
<keyword evidence="1" id="KW-1133">Transmembrane helix</keyword>
<comment type="caution">
    <text evidence="2">The sequence shown here is derived from an EMBL/GenBank/DDBJ whole genome shotgun (WGS) entry which is preliminary data.</text>
</comment>
<organism evidence="2 3">
    <name type="scientific">Nonomuraea turkmeniaca</name>
    <dbReference type="NCBI Taxonomy" id="103838"/>
    <lineage>
        <taxon>Bacteria</taxon>
        <taxon>Bacillati</taxon>
        <taxon>Actinomycetota</taxon>
        <taxon>Actinomycetes</taxon>
        <taxon>Streptosporangiales</taxon>
        <taxon>Streptosporangiaceae</taxon>
        <taxon>Nonomuraea</taxon>
    </lineage>
</organism>
<keyword evidence="1" id="KW-0472">Membrane</keyword>
<keyword evidence="1" id="KW-0812">Transmembrane</keyword>
<feature type="transmembrane region" description="Helical" evidence="1">
    <location>
        <begin position="91"/>
        <end position="112"/>
    </location>
</feature>
<evidence type="ECO:0000256" key="1">
    <source>
        <dbReference type="SAM" id="Phobius"/>
    </source>
</evidence>
<accession>A0A5S4EW02</accession>
<feature type="transmembrane region" description="Helical" evidence="1">
    <location>
        <begin position="47"/>
        <end position="71"/>
    </location>
</feature>
<evidence type="ECO:0000313" key="3">
    <source>
        <dbReference type="Proteomes" id="UP000309128"/>
    </source>
</evidence>
<feature type="transmembrane region" description="Helical" evidence="1">
    <location>
        <begin position="132"/>
        <end position="152"/>
    </location>
</feature>
<name>A0A5S4EW02_9ACTN</name>
<dbReference type="EMBL" id="VCKY01000354">
    <property type="protein sequence ID" value="TMR07725.1"/>
    <property type="molecule type" value="Genomic_DNA"/>
</dbReference>
<protein>
    <submittedName>
        <fullName evidence="2">Uncharacterized protein</fullName>
    </submittedName>
</protein>
<feature type="non-terminal residue" evidence="2">
    <location>
        <position position="172"/>
    </location>
</feature>
<dbReference type="Proteomes" id="UP000309128">
    <property type="component" value="Unassembled WGS sequence"/>
</dbReference>
<evidence type="ECO:0000313" key="2">
    <source>
        <dbReference type="EMBL" id="TMR07725.1"/>
    </source>
</evidence>
<keyword evidence="3" id="KW-1185">Reference proteome</keyword>